<evidence type="ECO:0008006" key="7">
    <source>
        <dbReference type="Google" id="ProtNLM"/>
    </source>
</evidence>
<reference evidence="5 6" key="1">
    <citation type="submission" date="2017-02" db="EMBL/GenBank/DDBJ databases">
        <title>Genomes of Trichoderma spp. with biocontrol activity.</title>
        <authorList>
            <person name="Gardiner D."/>
            <person name="Kazan K."/>
            <person name="Vos C."/>
            <person name="Harvey P."/>
        </authorList>
    </citation>
    <scope>NUCLEOTIDE SEQUENCE [LARGE SCALE GENOMIC DNA]</scope>
    <source>
        <strain evidence="5 6">A5MH</strain>
    </source>
</reference>
<protein>
    <recommendedName>
        <fullName evidence="7">RNA polymerase II-associated protein 1</fullName>
    </recommendedName>
</protein>
<gene>
    <name evidence="5" type="ORF">TGAMA5MH_01373</name>
</gene>
<dbReference type="PANTHER" id="PTHR23188">
    <property type="entry name" value="RNA POLYMERASE II-ASSOCIATED FACTOR 1 HOMOLOG"/>
    <property type="match status" value="1"/>
</dbReference>
<sequence>MSSSGARSGERVIHQDFIARIRFSNALPPPPNPPKLLDIPNTGLSSGQYTTPGFASRLAREQPLNIEADAELGMPLDLVGMPGVFDGDERSIQAPSQPLALHPHDRALLRPIAALGKPKVAEANVSFLRRTEYISSLVPKRFEANHPRALLAKSRRPAKRPEPAADSPQVIKRKIDKGFEIAEQDLKDPKRIKHPSKKHLKLVDALPLVPDLDAFPDSGAYVTIKFLTNPVSSSNEYDNRLRSGLFRPIDRTAAEEAALEAAMEAYNQDPVSNPKPANLMNYDFYLGQSRADADRFRRKFDVDDADRDDDNLYTHRGDTGGYFQFNRIRAYETAQETELDHPTKYEDEIILSTNEKDTDSSQKAVFYYPIMQRSTIRPQRTRNIARTNYGLAEDDEPQVVDQLDLTVDDPTEEMRAAMKMYARHPMGWEQDEEEELQHGVERSIEEGDVDADGDAEGEDADRNGASSPAEKYHERSPSADHDAEGDEDEDED</sequence>
<dbReference type="InterPro" id="IPR007133">
    <property type="entry name" value="RNA_pol_II-assoc_Paf1"/>
</dbReference>
<dbReference type="AlphaFoldDB" id="A0A2K0TPU5"/>
<dbReference type="OrthoDB" id="10260285at2759"/>
<organism evidence="5 6">
    <name type="scientific">Trichoderma gamsii</name>
    <dbReference type="NCBI Taxonomy" id="398673"/>
    <lineage>
        <taxon>Eukaryota</taxon>
        <taxon>Fungi</taxon>
        <taxon>Dikarya</taxon>
        <taxon>Ascomycota</taxon>
        <taxon>Pezizomycotina</taxon>
        <taxon>Sordariomycetes</taxon>
        <taxon>Hypocreomycetidae</taxon>
        <taxon>Hypocreales</taxon>
        <taxon>Hypocreaceae</taxon>
        <taxon>Trichoderma</taxon>
    </lineage>
</organism>
<evidence type="ECO:0000256" key="4">
    <source>
        <dbReference type="SAM" id="MobiDB-lite"/>
    </source>
</evidence>
<evidence type="ECO:0000256" key="2">
    <source>
        <dbReference type="ARBA" id="ARBA00007560"/>
    </source>
</evidence>
<dbReference type="GO" id="GO:0003682">
    <property type="term" value="F:chromatin binding"/>
    <property type="evidence" value="ECO:0007669"/>
    <property type="project" value="TreeGrafter"/>
</dbReference>
<feature type="compositionally biased region" description="Acidic residues" evidence="4">
    <location>
        <begin position="483"/>
        <end position="492"/>
    </location>
</feature>
<dbReference type="Proteomes" id="UP000236546">
    <property type="component" value="Unassembled WGS sequence"/>
</dbReference>
<comment type="subcellular location">
    <subcellularLocation>
        <location evidence="1">Nucleus</location>
    </subcellularLocation>
</comment>
<accession>A0A2K0TPU5</accession>
<evidence type="ECO:0000256" key="3">
    <source>
        <dbReference type="ARBA" id="ARBA00023242"/>
    </source>
</evidence>
<feature type="compositionally biased region" description="Acidic residues" evidence="4">
    <location>
        <begin position="446"/>
        <end position="459"/>
    </location>
</feature>
<keyword evidence="3" id="KW-0539">Nucleus</keyword>
<dbReference type="GO" id="GO:0000993">
    <property type="term" value="F:RNA polymerase II complex binding"/>
    <property type="evidence" value="ECO:0007669"/>
    <property type="project" value="TreeGrafter"/>
</dbReference>
<feature type="region of interest" description="Disordered" evidence="4">
    <location>
        <begin position="430"/>
        <end position="492"/>
    </location>
</feature>
<proteinExistence type="inferred from homology"/>
<evidence type="ECO:0000313" key="6">
    <source>
        <dbReference type="Proteomes" id="UP000236546"/>
    </source>
</evidence>
<feature type="compositionally biased region" description="Basic and acidic residues" evidence="4">
    <location>
        <begin position="470"/>
        <end position="482"/>
    </location>
</feature>
<dbReference type="GO" id="GO:0006368">
    <property type="term" value="P:transcription elongation by RNA polymerase II"/>
    <property type="evidence" value="ECO:0007669"/>
    <property type="project" value="InterPro"/>
</dbReference>
<feature type="compositionally biased region" description="Basic and acidic residues" evidence="4">
    <location>
        <begin position="436"/>
        <end position="445"/>
    </location>
</feature>
<dbReference type="EMBL" id="MTYH01000013">
    <property type="protein sequence ID" value="PNP47551.1"/>
    <property type="molecule type" value="Genomic_DNA"/>
</dbReference>
<comment type="caution">
    <text evidence="5">The sequence shown here is derived from an EMBL/GenBank/DDBJ whole genome shotgun (WGS) entry which is preliminary data.</text>
</comment>
<name>A0A2K0TPU5_9HYPO</name>
<evidence type="ECO:0000313" key="5">
    <source>
        <dbReference type="EMBL" id="PNP47551.1"/>
    </source>
</evidence>
<comment type="similarity">
    <text evidence="2">Belongs to the PAF1 family.</text>
</comment>
<evidence type="ECO:0000256" key="1">
    <source>
        <dbReference type="ARBA" id="ARBA00004123"/>
    </source>
</evidence>
<dbReference type="GO" id="GO:0016593">
    <property type="term" value="C:Cdc73/Paf1 complex"/>
    <property type="evidence" value="ECO:0007669"/>
    <property type="project" value="InterPro"/>
</dbReference>
<dbReference type="Pfam" id="PF03985">
    <property type="entry name" value="Paf1"/>
    <property type="match status" value="1"/>
</dbReference>
<dbReference type="PANTHER" id="PTHR23188:SF12">
    <property type="entry name" value="RNA POLYMERASE II-ASSOCIATED FACTOR 1 HOMOLOG"/>
    <property type="match status" value="1"/>
</dbReference>